<evidence type="ECO:0008006" key="5">
    <source>
        <dbReference type="Google" id="ProtNLM"/>
    </source>
</evidence>
<evidence type="ECO:0000313" key="3">
    <source>
        <dbReference type="EMBL" id="GAA0333547.1"/>
    </source>
</evidence>
<evidence type="ECO:0000256" key="1">
    <source>
        <dbReference type="SAM" id="MobiDB-lite"/>
    </source>
</evidence>
<sequence length="330" mass="35551">MTGQQDMNDKDLLDFPGARRLKAAGKVAPPSADAVAAALAAVRSAAAGAAEGGGAAVEYELEREPVAAVVPLRTWRRRLPVLASAAAVVAVVLGVAFGPWSDSGDAQGSSPAAQRTAAEERTGTGTAPYWKVRTRQWSRSSESRQKDESYETVWRSRSDTRGQSGDGPVQYYTQDVAGVPYTICGNRIYWDQLGKLPTDPEELRARLVGKETGEEAEEGLFLGIEELLAGSPAEPPLRAALFEVLKRIPGARVTEHVKDSTGREGTAVDLDAGTWRERLIVDTGTFHALELVNTARNDGLKWGKRELRAGDLLMRTTYLSVGPAWEAPRP</sequence>
<name>A0ABN0WD63_9ACTN</name>
<keyword evidence="2" id="KW-0472">Membrane</keyword>
<comment type="caution">
    <text evidence="3">The sequence shown here is derived from an EMBL/GenBank/DDBJ whole genome shotgun (WGS) entry which is preliminary data.</text>
</comment>
<feature type="transmembrane region" description="Helical" evidence="2">
    <location>
        <begin position="81"/>
        <end position="100"/>
    </location>
</feature>
<accession>A0ABN0WD63</accession>
<feature type="compositionally biased region" description="Polar residues" evidence="1">
    <location>
        <begin position="104"/>
        <end position="113"/>
    </location>
</feature>
<dbReference type="Proteomes" id="UP001500063">
    <property type="component" value="Unassembled WGS sequence"/>
</dbReference>
<proteinExistence type="predicted"/>
<dbReference type="EMBL" id="BAAABW010000002">
    <property type="protein sequence ID" value="GAA0333547.1"/>
    <property type="molecule type" value="Genomic_DNA"/>
</dbReference>
<feature type="compositionally biased region" description="Basic and acidic residues" evidence="1">
    <location>
        <begin position="141"/>
        <end position="160"/>
    </location>
</feature>
<keyword evidence="4" id="KW-1185">Reference proteome</keyword>
<evidence type="ECO:0000313" key="4">
    <source>
        <dbReference type="Proteomes" id="UP001500063"/>
    </source>
</evidence>
<evidence type="ECO:0000256" key="2">
    <source>
        <dbReference type="SAM" id="Phobius"/>
    </source>
</evidence>
<keyword evidence="2" id="KW-1133">Transmembrane helix</keyword>
<feature type="region of interest" description="Disordered" evidence="1">
    <location>
        <begin position="103"/>
        <end position="169"/>
    </location>
</feature>
<dbReference type="RefSeq" id="WP_344115882.1">
    <property type="nucleotide sequence ID" value="NZ_BAAABW010000002.1"/>
</dbReference>
<gene>
    <name evidence="3" type="ORF">GCM10010319_06880</name>
</gene>
<protein>
    <recommendedName>
        <fullName evidence="5">CU044_5270 family protein</fullName>
    </recommendedName>
</protein>
<keyword evidence="2" id="KW-0812">Transmembrane</keyword>
<organism evidence="3 4">
    <name type="scientific">Streptomyces blastmyceticus</name>
    <dbReference type="NCBI Taxonomy" id="68180"/>
    <lineage>
        <taxon>Bacteria</taxon>
        <taxon>Bacillati</taxon>
        <taxon>Actinomycetota</taxon>
        <taxon>Actinomycetes</taxon>
        <taxon>Kitasatosporales</taxon>
        <taxon>Streptomycetaceae</taxon>
        <taxon>Streptomyces</taxon>
    </lineage>
</organism>
<reference evidence="3 4" key="1">
    <citation type="journal article" date="2019" name="Int. J. Syst. Evol. Microbiol.">
        <title>The Global Catalogue of Microorganisms (GCM) 10K type strain sequencing project: providing services to taxonomists for standard genome sequencing and annotation.</title>
        <authorList>
            <consortium name="The Broad Institute Genomics Platform"/>
            <consortium name="The Broad Institute Genome Sequencing Center for Infectious Disease"/>
            <person name="Wu L."/>
            <person name="Ma J."/>
        </authorList>
    </citation>
    <scope>NUCLEOTIDE SEQUENCE [LARGE SCALE GENOMIC DNA]</scope>
    <source>
        <strain evidence="3 4">JCM 4565</strain>
    </source>
</reference>